<name>A0A9P8UD55_9PEZI</name>
<feature type="region of interest" description="Disordered" evidence="2">
    <location>
        <begin position="679"/>
        <end position="739"/>
    </location>
</feature>
<organism evidence="5 6">
    <name type="scientific">Truncatella angustata</name>
    <dbReference type="NCBI Taxonomy" id="152316"/>
    <lineage>
        <taxon>Eukaryota</taxon>
        <taxon>Fungi</taxon>
        <taxon>Dikarya</taxon>
        <taxon>Ascomycota</taxon>
        <taxon>Pezizomycotina</taxon>
        <taxon>Sordariomycetes</taxon>
        <taxon>Xylariomycetidae</taxon>
        <taxon>Amphisphaeriales</taxon>
        <taxon>Sporocadaceae</taxon>
        <taxon>Truncatella</taxon>
    </lineage>
</organism>
<dbReference type="GO" id="GO:0005737">
    <property type="term" value="C:cytoplasm"/>
    <property type="evidence" value="ECO:0007669"/>
    <property type="project" value="TreeGrafter"/>
</dbReference>
<dbReference type="InterPro" id="IPR008984">
    <property type="entry name" value="SMAD_FHA_dom_sf"/>
</dbReference>
<comment type="caution">
    <text evidence="5">The sequence shown here is derived from an EMBL/GenBank/DDBJ whole genome shotgun (WGS) entry which is preliminary data.</text>
</comment>
<keyword evidence="3" id="KW-0812">Transmembrane</keyword>
<dbReference type="SMART" id="SM00240">
    <property type="entry name" value="FHA"/>
    <property type="match status" value="1"/>
</dbReference>
<feature type="compositionally biased region" description="Low complexity" evidence="2">
    <location>
        <begin position="594"/>
        <end position="605"/>
    </location>
</feature>
<evidence type="ECO:0000256" key="3">
    <source>
        <dbReference type="SAM" id="Phobius"/>
    </source>
</evidence>
<evidence type="ECO:0000313" key="5">
    <source>
        <dbReference type="EMBL" id="KAH6647165.1"/>
    </source>
</evidence>
<feature type="compositionally biased region" description="Low complexity" evidence="2">
    <location>
        <begin position="103"/>
        <end position="114"/>
    </location>
</feature>
<dbReference type="CDD" id="cd22679">
    <property type="entry name" value="FHA_SLMAP"/>
    <property type="match status" value="1"/>
</dbReference>
<accession>A0A9P8UD55</accession>
<gene>
    <name evidence="5" type="ORF">BKA67DRAFT_524627</name>
</gene>
<dbReference type="Pfam" id="PF00498">
    <property type="entry name" value="FHA"/>
    <property type="match status" value="1"/>
</dbReference>
<feature type="compositionally biased region" description="Polar residues" evidence="2">
    <location>
        <begin position="156"/>
        <end position="181"/>
    </location>
</feature>
<dbReference type="InterPro" id="IPR051176">
    <property type="entry name" value="Cent_Immune-Sig_Mod"/>
</dbReference>
<feature type="region of interest" description="Disordered" evidence="2">
    <location>
        <begin position="444"/>
        <end position="502"/>
    </location>
</feature>
<proteinExistence type="predicted"/>
<feature type="region of interest" description="Disordered" evidence="2">
    <location>
        <begin position="1"/>
        <end position="184"/>
    </location>
</feature>
<dbReference type="Proteomes" id="UP000758603">
    <property type="component" value="Unassembled WGS sequence"/>
</dbReference>
<dbReference type="EMBL" id="JAGPXC010000009">
    <property type="protein sequence ID" value="KAH6647165.1"/>
    <property type="molecule type" value="Genomic_DNA"/>
</dbReference>
<evidence type="ECO:0000313" key="6">
    <source>
        <dbReference type="Proteomes" id="UP000758603"/>
    </source>
</evidence>
<keyword evidence="1" id="KW-0175">Coiled coil</keyword>
<dbReference type="AlphaFoldDB" id="A0A9P8UD55"/>
<dbReference type="PROSITE" id="PS50006">
    <property type="entry name" value="FHA_DOMAIN"/>
    <property type="match status" value="1"/>
</dbReference>
<evidence type="ECO:0000256" key="2">
    <source>
        <dbReference type="SAM" id="MobiDB-lite"/>
    </source>
</evidence>
<feature type="transmembrane region" description="Helical" evidence="3">
    <location>
        <begin position="765"/>
        <end position="784"/>
    </location>
</feature>
<feature type="domain" description="FHA" evidence="4">
    <location>
        <begin position="215"/>
        <end position="272"/>
    </location>
</feature>
<dbReference type="OrthoDB" id="687730at2759"/>
<dbReference type="GeneID" id="70127486"/>
<feature type="coiled-coil region" evidence="1">
    <location>
        <begin position="512"/>
        <end position="563"/>
    </location>
</feature>
<keyword evidence="3" id="KW-1133">Transmembrane helix</keyword>
<feature type="compositionally biased region" description="Low complexity" evidence="2">
    <location>
        <begin position="50"/>
        <end position="81"/>
    </location>
</feature>
<evidence type="ECO:0000256" key="1">
    <source>
        <dbReference type="SAM" id="Coils"/>
    </source>
</evidence>
<sequence length="794" mass="85508">MTAVASPPTLSQHNRPAWGMNGHRGVQSIDAMNPDELNRMFMPRKSLQRNNSSSSISSTSSNSSISTVVGPGNGQPPQTNGSATNGAPMSVAGDLGSWSNPGANALNATAANAAPRKRPQGKAAPWPAPKSDGQVLSDFTRMAGGRPQLMGPNGSGPMQPSPILQSQAQMSSQHGSTQSLAGSAAPGGQPVLYLLSLNGTFERKTISVPFSPDALRIGRQTNAKTVPTPSNGFFDSKVLSRQHAEIYADRQGKIWIRDVKSSNGTFVNGTRLSQENRDSEPHELQTGDHLELGIDIVSEDQKTVVHHKVAAKVEHSGFLNPSSNLLDMNFGDLDPSNAMMQHNGGLPFRGRNGSQASAASNGRMMPGAAMMAAQTNGVPQQRAGFFFSPISTEQIVKKLQTEMRTARLQTQDLGRANHFVHTLLSRDDIKDLEKADVSEVPKHQMVNGNGVPFMRTDNKARFSDPPAPPPQQPLPEKPDVPSLKRGITERPKTSVSSANVSPIRQDGNVSQILQLTEALNVAKKELETQTSRMRDLEEQLHKEREARELAEELTRRLEEAAAAKMNGAAVKAEEGNEEPTLILDEAFEPPVEIPTSPETDTPTSDKSQGSSDAPQVETIEASAAQLHNQLESMVLEMKDLRQQLEAYKARAETAETERDADRKTLAQLILQARQDAEKREAVAREQSRSQSGVRISEKDDGSVSSDDSTAMVRTPSTESSMGTGQATPAGPNDAPTLSRANTITPYNAQAGQLAHNTILESSMPYASMLGVVLLGMGLMAYINGWQPQPPRLNR</sequence>
<dbReference type="FunFam" id="2.60.200.20:FF:000127">
    <property type="entry name" value="Uncharacterized protein C3H7.13"/>
    <property type="match status" value="1"/>
</dbReference>
<reference evidence="5" key="1">
    <citation type="journal article" date="2021" name="Nat. Commun.">
        <title>Genetic determinants of endophytism in the Arabidopsis root mycobiome.</title>
        <authorList>
            <person name="Mesny F."/>
            <person name="Miyauchi S."/>
            <person name="Thiergart T."/>
            <person name="Pickel B."/>
            <person name="Atanasova L."/>
            <person name="Karlsson M."/>
            <person name="Huettel B."/>
            <person name="Barry K.W."/>
            <person name="Haridas S."/>
            <person name="Chen C."/>
            <person name="Bauer D."/>
            <person name="Andreopoulos W."/>
            <person name="Pangilinan J."/>
            <person name="LaButti K."/>
            <person name="Riley R."/>
            <person name="Lipzen A."/>
            <person name="Clum A."/>
            <person name="Drula E."/>
            <person name="Henrissat B."/>
            <person name="Kohler A."/>
            <person name="Grigoriev I.V."/>
            <person name="Martin F.M."/>
            <person name="Hacquard S."/>
        </authorList>
    </citation>
    <scope>NUCLEOTIDE SEQUENCE</scope>
    <source>
        <strain evidence="5">MPI-SDFR-AT-0073</strain>
    </source>
</reference>
<evidence type="ECO:0000259" key="4">
    <source>
        <dbReference type="PROSITE" id="PS50006"/>
    </source>
</evidence>
<protein>
    <recommendedName>
        <fullName evidence="4">FHA domain-containing protein</fullName>
    </recommendedName>
</protein>
<keyword evidence="6" id="KW-1185">Reference proteome</keyword>
<dbReference type="Gene3D" id="2.60.200.20">
    <property type="match status" value="1"/>
</dbReference>
<feature type="region of interest" description="Disordered" evidence="2">
    <location>
        <begin position="590"/>
        <end position="616"/>
    </location>
</feature>
<dbReference type="PANTHER" id="PTHR15715:SF46">
    <property type="entry name" value="TO VACUOLE TARGETING VPS64, PUTATIVE (AFU_ORTHOLOGUE AFUA_2G02420)-RELATED"/>
    <property type="match status" value="1"/>
</dbReference>
<feature type="compositionally biased region" description="Pro residues" evidence="2">
    <location>
        <begin position="465"/>
        <end position="475"/>
    </location>
</feature>
<dbReference type="InterPro" id="IPR000253">
    <property type="entry name" value="FHA_dom"/>
</dbReference>
<keyword evidence="3" id="KW-0472">Membrane</keyword>
<feature type="compositionally biased region" description="Polar residues" evidence="2">
    <location>
        <begin position="493"/>
        <end position="502"/>
    </location>
</feature>
<dbReference type="SUPFAM" id="SSF49879">
    <property type="entry name" value="SMAD/FHA domain"/>
    <property type="match status" value="1"/>
</dbReference>
<dbReference type="PANTHER" id="PTHR15715">
    <property type="entry name" value="CENTROSOMAL PROTEIN OF 170 KDA"/>
    <property type="match status" value="1"/>
</dbReference>
<feature type="coiled-coil region" evidence="1">
    <location>
        <begin position="623"/>
        <end position="664"/>
    </location>
</feature>
<dbReference type="RefSeq" id="XP_045953679.1">
    <property type="nucleotide sequence ID" value="XM_046098594.1"/>
</dbReference>
<feature type="compositionally biased region" description="Polar residues" evidence="2">
    <location>
        <begin position="714"/>
        <end position="726"/>
    </location>
</feature>